<dbReference type="GO" id="GO:0006508">
    <property type="term" value="P:proteolysis"/>
    <property type="evidence" value="ECO:0007669"/>
    <property type="project" value="UniProtKB-KW"/>
</dbReference>
<dbReference type="PANTHER" id="PTHR43806:SF11">
    <property type="entry name" value="CEREVISIN-RELATED"/>
    <property type="match status" value="1"/>
</dbReference>
<evidence type="ECO:0000259" key="7">
    <source>
        <dbReference type="Pfam" id="PF00082"/>
    </source>
</evidence>
<comment type="similarity">
    <text evidence="1 5">Belongs to the peptidase S8 family.</text>
</comment>
<feature type="region of interest" description="Disordered" evidence="6">
    <location>
        <begin position="435"/>
        <end position="458"/>
    </location>
</feature>
<dbReference type="PROSITE" id="PS51318">
    <property type="entry name" value="TAT"/>
    <property type="match status" value="1"/>
</dbReference>
<accession>A0ABD5YUM8</accession>
<evidence type="ECO:0000256" key="5">
    <source>
        <dbReference type="PROSITE-ProRule" id="PRU01240"/>
    </source>
</evidence>
<dbReference type="Pfam" id="PF00082">
    <property type="entry name" value="Peptidase_S8"/>
    <property type="match status" value="1"/>
</dbReference>
<sequence length="729" mass="76908">MDGSKATENHRHEVDEQPEAIDDRSDRVSYRSQNTEEETGNEALRLSRRTMLQLTGAVASTSVLGIGSTPSVAARTGINEDFLNWRVREASKVWDRGYRGRPDRSIALTDSGLESRHPDEGPWNGITALIRDGAVKLTRPANNDTERVKTDETESITGTAEPGSFATGDEIYHPFVTPADVEQLDTTLTWNPPEPANDLELGIDKLIDGEYKRVATAATGNTPETVSIDVEPEHEYRFVVELYLNVACTYEISGTYYNILGDISFVNENEVFDFSGSSGDIALNTPKTVGWYDAGSRYGSHRVPRDGDGHGSHVAGIMGGSGRASTLDPDAFQEHEPHAILAAGDFLEYDVEASANTGVFGSAYGTLIELVVEGPNGNVLDSTATSSDGSRIDNAIVEAPTVHDSGMATYTVSVRPAGGQAASSAQVERVGLGSFLDPEATTGDRTENGPRSLHGGIAPNQSLVGFQGLSDPTTDLGAHADEFARIFNIRAVNMSWGYTGGLPIGAAGGALGTIPATVRDIAEGGILTCAAAGNSATPLNGNGAPAVADEAISVAATGNLDGIAGYSSGGVGAIDEDKGGEYMKPDVTAPGGTLTDLIDAVLRGDPNTSESEQKPIREYTLKAGTSMAAPFATGTAGLIAEAMEFDAPVGIALPEPAAADIDAVLRLKQVLQQPRARPYSLLHPITARTYRATSLAVEIHMRASVVSIQTRPPMLSLANFRERLLRPLG</sequence>
<evidence type="ECO:0000313" key="9">
    <source>
        <dbReference type="Proteomes" id="UP001596417"/>
    </source>
</evidence>
<dbReference type="InterPro" id="IPR015500">
    <property type="entry name" value="Peptidase_S8_subtilisin-rel"/>
</dbReference>
<evidence type="ECO:0000256" key="1">
    <source>
        <dbReference type="ARBA" id="ARBA00011073"/>
    </source>
</evidence>
<feature type="region of interest" description="Disordered" evidence="6">
    <location>
        <begin position="144"/>
        <end position="169"/>
    </location>
</feature>
<organism evidence="8 9">
    <name type="scientific">Halocatena marina</name>
    <dbReference type="NCBI Taxonomy" id="2934937"/>
    <lineage>
        <taxon>Archaea</taxon>
        <taxon>Methanobacteriati</taxon>
        <taxon>Methanobacteriota</taxon>
        <taxon>Stenosarchaea group</taxon>
        <taxon>Halobacteria</taxon>
        <taxon>Halobacteriales</taxon>
        <taxon>Natronomonadaceae</taxon>
        <taxon>Halocatena</taxon>
    </lineage>
</organism>
<dbReference type="GO" id="GO:0004252">
    <property type="term" value="F:serine-type endopeptidase activity"/>
    <property type="evidence" value="ECO:0007669"/>
    <property type="project" value="UniProtKB-UniRule"/>
</dbReference>
<evidence type="ECO:0000256" key="4">
    <source>
        <dbReference type="ARBA" id="ARBA00022825"/>
    </source>
</evidence>
<evidence type="ECO:0000256" key="3">
    <source>
        <dbReference type="ARBA" id="ARBA00022801"/>
    </source>
</evidence>
<feature type="compositionally biased region" description="Basic and acidic residues" evidence="6">
    <location>
        <begin position="1"/>
        <end position="29"/>
    </location>
</feature>
<keyword evidence="4 5" id="KW-0720">Serine protease</keyword>
<keyword evidence="9" id="KW-1185">Reference proteome</keyword>
<dbReference type="Gene3D" id="3.40.50.200">
    <property type="entry name" value="Peptidase S8/S53 domain"/>
    <property type="match status" value="1"/>
</dbReference>
<dbReference type="PROSITE" id="PS51892">
    <property type="entry name" value="SUBTILASE"/>
    <property type="match status" value="1"/>
</dbReference>
<protein>
    <submittedName>
        <fullName evidence="8">S8 family serine peptidase</fullName>
    </submittedName>
</protein>
<dbReference type="SUPFAM" id="SSF52743">
    <property type="entry name" value="Subtilisin-like"/>
    <property type="match status" value="1"/>
</dbReference>
<dbReference type="PANTHER" id="PTHR43806">
    <property type="entry name" value="PEPTIDASE S8"/>
    <property type="match status" value="1"/>
</dbReference>
<feature type="domain" description="Peptidase S8/S53" evidence="7">
    <location>
        <begin position="449"/>
        <end position="643"/>
    </location>
</feature>
<reference evidence="8 9" key="1">
    <citation type="journal article" date="2019" name="Int. J. Syst. Evol. Microbiol.">
        <title>The Global Catalogue of Microorganisms (GCM) 10K type strain sequencing project: providing services to taxonomists for standard genome sequencing and annotation.</title>
        <authorList>
            <consortium name="The Broad Institute Genomics Platform"/>
            <consortium name="The Broad Institute Genome Sequencing Center for Infectious Disease"/>
            <person name="Wu L."/>
            <person name="Ma J."/>
        </authorList>
    </citation>
    <scope>NUCLEOTIDE SEQUENCE [LARGE SCALE GENOMIC DNA]</scope>
    <source>
        <strain evidence="8 9">RDMS1</strain>
    </source>
</reference>
<dbReference type="InterPro" id="IPR000209">
    <property type="entry name" value="Peptidase_S8/S53_dom"/>
</dbReference>
<dbReference type="AlphaFoldDB" id="A0ABD5YUM8"/>
<dbReference type="RefSeq" id="WP_390206837.1">
    <property type="nucleotide sequence ID" value="NZ_JBHSZC010000004.1"/>
</dbReference>
<evidence type="ECO:0000313" key="8">
    <source>
        <dbReference type="EMBL" id="MFC7192793.1"/>
    </source>
</evidence>
<dbReference type="Proteomes" id="UP001596417">
    <property type="component" value="Unassembled WGS sequence"/>
</dbReference>
<name>A0ABD5YUM8_9EURY</name>
<dbReference type="InterPro" id="IPR006311">
    <property type="entry name" value="TAT_signal"/>
</dbReference>
<gene>
    <name evidence="8" type="ORF">ACFQL7_25280</name>
</gene>
<dbReference type="InterPro" id="IPR036852">
    <property type="entry name" value="Peptidase_S8/S53_dom_sf"/>
</dbReference>
<feature type="active site" description="Charge relay system" evidence="5">
    <location>
        <position position="110"/>
    </location>
</feature>
<keyword evidence="2 5" id="KW-0645">Protease</keyword>
<feature type="region of interest" description="Disordered" evidence="6">
    <location>
        <begin position="1"/>
        <end position="43"/>
    </location>
</feature>
<proteinExistence type="inferred from homology"/>
<keyword evidence="3 5" id="KW-0378">Hydrolase</keyword>
<dbReference type="InterPro" id="IPR050131">
    <property type="entry name" value="Peptidase_S8_subtilisin-like"/>
</dbReference>
<feature type="active site" description="Charge relay system" evidence="5">
    <location>
        <position position="626"/>
    </location>
</feature>
<evidence type="ECO:0000256" key="2">
    <source>
        <dbReference type="ARBA" id="ARBA00022670"/>
    </source>
</evidence>
<dbReference type="PROSITE" id="PS00138">
    <property type="entry name" value="SUBTILASE_SER"/>
    <property type="match status" value="1"/>
</dbReference>
<dbReference type="InterPro" id="IPR022398">
    <property type="entry name" value="Peptidase_S8_His-AS"/>
</dbReference>
<comment type="caution">
    <text evidence="8">The sequence shown here is derived from an EMBL/GenBank/DDBJ whole genome shotgun (WGS) entry which is preliminary data.</text>
</comment>
<feature type="active site" description="Charge relay system" evidence="5">
    <location>
        <position position="310"/>
    </location>
</feature>
<dbReference type="PROSITE" id="PS00137">
    <property type="entry name" value="SUBTILASE_HIS"/>
    <property type="match status" value="1"/>
</dbReference>
<dbReference type="InterPro" id="IPR023828">
    <property type="entry name" value="Peptidase_S8_Ser-AS"/>
</dbReference>
<evidence type="ECO:0000256" key="6">
    <source>
        <dbReference type="SAM" id="MobiDB-lite"/>
    </source>
</evidence>
<dbReference type="EMBL" id="JBHTAX010000005">
    <property type="protein sequence ID" value="MFC7192793.1"/>
    <property type="molecule type" value="Genomic_DNA"/>
</dbReference>
<dbReference type="PRINTS" id="PR00723">
    <property type="entry name" value="SUBTILISIN"/>
</dbReference>